<dbReference type="STRING" id="207949.RED65_09294"/>
<dbReference type="AlphaFoldDB" id="Q1N6L7"/>
<feature type="signal peptide" evidence="1">
    <location>
        <begin position="1"/>
        <end position="24"/>
    </location>
</feature>
<feature type="chain" id="PRO_5004194906" evidence="1">
    <location>
        <begin position="25"/>
        <end position="263"/>
    </location>
</feature>
<dbReference type="EMBL" id="AAQH01000001">
    <property type="protein sequence ID" value="EAT13575.1"/>
    <property type="molecule type" value="Genomic_DNA"/>
</dbReference>
<comment type="caution">
    <text evidence="2">The sequence shown here is derived from an EMBL/GenBank/DDBJ whole genome shotgun (WGS) entry which is preliminary data.</text>
</comment>
<dbReference type="HOGENOM" id="CLU_087937_0_0_6"/>
<evidence type="ECO:0000256" key="1">
    <source>
        <dbReference type="SAM" id="SignalP"/>
    </source>
</evidence>
<gene>
    <name evidence="2" type="ORF">RED65_09294</name>
</gene>
<name>Q1N6L7_9GAMM</name>
<accession>Q1N6L7</accession>
<reference evidence="2 3" key="1">
    <citation type="submission" date="2006-03" db="EMBL/GenBank/DDBJ databases">
        <authorList>
            <person name="Pinhassi J."/>
            <person name="Pedros-Alio C."/>
            <person name="Ferriera S."/>
            <person name="Johnson J."/>
            <person name="Kravitz S."/>
            <person name="Halpern A."/>
            <person name="Remington K."/>
            <person name="Beeson K."/>
            <person name="Tran B."/>
            <person name="Rogers Y.-H."/>
            <person name="Friedman R."/>
            <person name="Venter J.C."/>
        </authorList>
    </citation>
    <scope>NUCLEOTIDE SEQUENCE [LARGE SCALE GENOMIC DNA]</scope>
    <source>
        <strain evidence="2 3">RED65</strain>
    </source>
</reference>
<evidence type="ECO:0000313" key="3">
    <source>
        <dbReference type="Proteomes" id="UP000004263"/>
    </source>
</evidence>
<evidence type="ECO:0000313" key="2">
    <source>
        <dbReference type="EMBL" id="EAT13575.1"/>
    </source>
</evidence>
<proteinExistence type="predicted"/>
<dbReference type="SUPFAM" id="SSF53850">
    <property type="entry name" value="Periplasmic binding protein-like II"/>
    <property type="match status" value="1"/>
</dbReference>
<sequence>MKLIMLKHWFIAILLAVNAPITLSNESKPATIISVGAYEFPPFFETSNGTYGGLTPLLLDAFNEIQNDYVFKLTLTSPKRRYIDFERGRIQMLFFEDPKWGWNGYPVVTSEAFLKGGEVFIARNNKTTNKTAFKNIEQRRITAMLGYHYQFADWDSDAKRLKERFNISLLSHSGAIIKQVVRGKAEIGIVSKAFLDRELFRDPKLKKVLVFSDFYDQHYSHRVILASDANISIETINSILKKLHKNGKLTEIFSQFGLSPSPL</sequence>
<protein>
    <submittedName>
        <fullName evidence="2">Periplasmic binding protein</fullName>
    </submittedName>
</protein>
<keyword evidence="3" id="KW-1185">Reference proteome</keyword>
<dbReference type="Gene3D" id="3.40.190.10">
    <property type="entry name" value="Periplasmic binding protein-like II"/>
    <property type="match status" value="2"/>
</dbReference>
<organism evidence="2 3">
    <name type="scientific">Bermanella marisrubri</name>
    <dbReference type="NCBI Taxonomy" id="207949"/>
    <lineage>
        <taxon>Bacteria</taxon>
        <taxon>Pseudomonadati</taxon>
        <taxon>Pseudomonadota</taxon>
        <taxon>Gammaproteobacteria</taxon>
        <taxon>Oceanospirillales</taxon>
        <taxon>Oceanospirillaceae</taxon>
        <taxon>Bermanella</taxon>
    </lineage>
</organism>
<dbReference type="Proteomes" id="UP000004263">
    <property type="component" value="Unassembled WGS sequence"/>
</dbReference>
<keyword evidence="1" id="KW-0732">Signal</keyword>